<dbReference type="SUPFAM" id="SSF81452">
    <property type="entry name" value="Cytochrome c oxidase subunit III-like"/>
    <property type="match status" value="1"/>
</dbReference>
<reference evidence="8" key="1">
    <citation type="submission" date="2018-05" db="EMBL/GenBank/DDBJ databases">
        <authorList>
            <person name="Lanie J.A."/>
            <person name="Ng W.-L."/>
            <person name="Kazmierczak K.M."/>
            <person name="Andrzejewski T.M."/>
            <person name="Davidsen T.M."/>
            <person name="Wayne K.J."/>
            <person name="Tettelin H."/>
            <person name="Glass J.I."/>
            <person name="Rusch D."/>
            <person name="Podicherti R."/>
            <person name="Tsui H.-C.T."/>
            <person name="Winkler M.E."/>
        </authorList>
    </citation>
    <scope>NUCLEOTIDE SEQUENCE</scope>
</reference>
<comment type="similarity">
    <text evidence="2">Belongs to the cytochrome c oxidase subunit 3 family.</text>
</comment>
<evidence type="ECO:0000256" key="2">
    <source>
        <dbReference type="ARBA" id="ARBA00010581"/>
    </source>
</evidence>
<feature type="transmembrane region" description="Helical" evidence="6">
    <location>
        <begin position="36"/>
        <end position="61"/>
    </location>
</feature>
<evidence type="ECO:0000256" key="4">
    <source>
        <dbReference type="ARBA" id="ARBA00022989"/>
    </source>
</evidence>
<evidence type="ECO:0000313" key="8">
    <source>
        <dbReference type="EMBL" id="SUZ83906.1"/>
    </source>
</evidence>
<dbReference type="GO" id="GO:0019646">
    <property type="term" value="P:aerobic electron transport chain"/>
    <property type="evidence" value="ECO:0007669"/>
    <property type="project" value="InterPro"/>
</dbReference>
<dbReference type="GO" id="GO:0004129">
    <property type="term" value="F:cytochrome-c oxidase activity"/>
    <property type="evidence" value="ECO:0007669"/>
    <property type="project" value="InterPro"/>
</dbReference>
<keyword evidence="4 6" id="KW-1133">Transmembrane helix</keyword>
<organism evidence="8">
    <name type="scientific">marine metagenome</name>
    <dbReference type="NCBI Taxonomy" id="408172"/>
    <lineage>
        <taxon>unclassified sequences</taxon>
        <taxon>metagenomes</taxon>
        <taxon>ecological metagenomes</taxon>
    </lineage>
</organism>
<evidence type="ECO:0000256" key="6">
    <source>
        <dbReference type="SAM" id="Phobius"/>
    </source>
</evidence>
<feature type="transmembrane region" description="Helical" evidence="6">
    <location>
        <begin position="82"/>
        <end position="105"/>
    </location>
</feature>
<gene>
    <name evidence="8" type="ORF">METZ01_LOCUS36760</name>
</gene>
<accession>A0A381QWV2</accession>
<dbReference type="InterPro" id="IPR024791">
    <property type="entry name" value="Cyt_c/ubiquinol_Oxase_su3"/>
</dbReference>
<dbReference type="AlphaFoldDB" id="A0A381QWV2"/>
<evidence type="ECO:0000256" key="5">
    <source>
        <dbReference type="ARBA" id="ARBA00023136"/>
    </source>
</evidence>
<evidence type="ECO:0000259" key="7">
    <source>
        <dbReference type="PROSITE" id="PS50253"/>
    </source>
</evidence>
<sequence>MMLWFGMISITMTFAGLTSAFIVSSSRPDWLNSFSMPTWFLVSTFSIVFSSIFFQLAKVNLDKYVRAALPDNSNNYLFRKNVNIYLSFTGLMAIVFVISQFLGFGEIISLGYYFTGPESSVTTSYIYILVFLHLLHLFAGIIVLSVVIIRFNNQKYERNKLGFDLAIIFWHFLGALWIYLFLFIKYFS</sequence>
<dbReference type="PROSITE" id="PS50253">
    <property type="entry name" value="COX3"/>
    <property type="match status" value="1"/>
</dbReference>
<dbReference type="Gene3D" id="1.20.120.80">
    <property type="entry name" value="Cytochrome c oxidase, subunit III, four-helix bundle"/>
    <property type="match status" value="1"/>
</dbReference>
<dbReference type="PANTHER" id="PTHR11403">
    <property type="entry name" value="CYTOCHROME C OXIDASE SUBUNIT III"/>
    <property type="match status" value="1"/>
</dbReference>
<keyword evidence="5 6" id="KW-0472">Membrane</keyword>
<protein>
    <recommendedName>
        <fullName evidence="7">Heme-copper oxidase subunit III family profile domain-containing protein</fullName>
    </recommendedName>
</protein>
<dbReference type="GO" id="GO:0016020">
    <property type="term" value="C:membrane"/>
    <property type="evidence" value="ECO:0007669"/>
    <property type="project" value="UniProtKB-SubCell"/>
</dbReference>
<name>A0A381QWV2_9ZZZZ</name>
<dbReference type="InterPro" id="IPR035973">
    <property type="entry name" value="Cyt_c_oxidase_su3-like_sf"/>
</dbReference>
<keyword evidence="3 6" id="KW-0812">Transmembrane</keyword>
<proteinExistence type="inferred from homology"/>
<dbReference type="InterPro" id="IPR013833">
    <property type="entry name" value="Cyt_c_oxidase_su3_a-hlx"/>
</dbReference>
<evidence type="ECO:0000256" key="1">
    <source>
        <dbReference type="ARBA" id="ARBA00004141"/>
    </source>
</evidence>
<feature type="transmembrane region" description="Helical" evidence="6">
    <location>
        <begin position="125"/>
        <end position="149"/>
    </location>
</feature>
<feature type="transmembrane region" description="Helical" evidence="6">
    <location>
        <begin position="161"/>
        <end position="184"/>
    </location>
</feature>
<feature type="domain" description="Heme-copper oxidase subunit III family profile" evidence="7">
    <location>
        <begin position="1"/>
        <end position="188"/>
    </location>
</feature>
<dbReference type="InterPro" id="IPR000298">
    <property type="entry name" value="Cyt_c_oxidase-like_su3"/>
</dbReference>
<dbReference type="PANTHER" id="PTHR11403:SF10">
    <property type="entry name" value="CYTOCHROME C OXIDASE"/>
    <property type="match status" value="1"/>
</dbReference>
<evidence type="ECO:0000256" key="3">
    <source>
        <dbReference type="ARBA" id="ARBA00022692"/>
    </source>
</evidence>
<dbReference type="EMBL" id="UINC01001571">
    <property type="protein sequence ID" value="SUZ83906.1"/>
    <property type="molecule type" value="Genomic_DNA"/>
</dbReference>
<comment type="subcellular location">
    <subcellularLocation>
        <location evidence="1">Membrane</location>
        <topology evidence="1">Multi-pass membrane protein</topology>
    </subcellularLocation>
</comment>